<proteinExistence type="predicted"/>
<sequence length="91" mass="9974">MTNKNIKCLEITGKCPTKNLSNNKFGILLNGNANNNLGNLLTPGLRCSSKINTAIIGRVGWKVRHVNNNINFNGQYFGGPNGYANPPRNKF</sequence>
<dbReference type="EMBL" id="MN738808">
    <property type="protein sequence ID" value="QHS84444.1"/>
    <property type="molecule type" value="Genomic_DNA"/>
</dbReference>
<name>A0A6C0AX75_9ZZZZ</name>
<dbReference type="AlphaFoldDB" id="A0A6C0AX75"/>
<organism evidence="1">
    <name type="scientific">viral metagenome</name>
    <dbReference type="NCBI Taxonomy" id="1070528"/>
    <lineage>
        <taxon>unclassified sequences</taxon>
        <taxon>metagenomes</taxon>
        <taxon>organismal metagenomes</taxon>
    </lineage>
</organism>
<reference evidence="1" key="1">
    <citation type="journal article" date="2020" name="Nature">
        <title>Giant virus diversity and host interactions through global metagenomics.</title>
        <authorList>
            <person name="Schulz F."/>
            <person name="Roux S."/>
            <person name="Paez-Espino D."/>
            <person name="Jungbluth S."/>
            <person name="Walsh D.A."/>
            <person name="Denef V.J."/>
            <person name="McMahon K.D."/>
            <person name="Konstantinidis K.T."/>
            <person name="Eloe-Fadrosh E.A."/>
            <person name="Kyrpides N.C."/>
            <person name="Woyke T."/>
        </authorList>
    </citation>
    <scope>NUCLEOTIDE SEQUENCE</scope>
    <source>
        <strain evidence="1">GVMAG-S-ERX556022-25</strain>
    </source>
</reference>
<evidence type="ECO:0000313" key="1">
    <source>
        <dbReference type="EMBL" id="QHS84444.1"/>
    </source>
</evidence>
<accession>A0A6C0AX75</accession>
<protein>
    <submittedName>
        <fullName evidence="1">Uncharacterized protein</fullName>
    </submittedName>
</protein>